<comment type="similarity">
    <text evidence="6">Belongs to the TRAFAC class myosin-kinesin ATPase superfamily. Myosin family.</text>
</comment>
<dbReference type="GO" id="GO:0051015">
    <property type="term" value="F:actin filament binding"/>
    <property type="evidence" value="ECO:0007669"/>
    <property type="project" value="TreeGrafter"/>
</dbReference>
<dbReference type="EMBL" id="JAGDFM010000073">
    <property type="protein sequence ID" value="KAG7387740.1"/>
    <property type="molecule type" value="Genomic_DNA"/>
</dbReference>
<evidence type="ECO:0000256" key="7">
    <source>
        <dbReference type="SAM" id="Coils"/>
    </source>
</evidence>
<dbReference type="InterPro" id="IPR000048">
    <property type="entry name" value="IQ_motif_EF-hand-BS"/>
</dbReference>
<dbReference type="FunFam" id="1.10.10.820:FF:000001">
    <property type="entry name" value="Myosin heavy chain"/>
    <property type="match status" value="1"/>
</dbReference>
<evidence type="ECO:0000256" key="3">
    <source>
        <dbReference type="ARBA" id="ARBA00023123"/>
    </source>
</evidence>
<dbReference type="PANTHER" id="PTHR13140">
    <property type="entry name" value="MYOSIN"/>
    <property type="match status" value="1"/>
</dbReference>
<feature type="coiled-coil region" evidence="7">
    <location>
        <begin position="1276"/>
        <end position="1352"/>
    </location>
</feature>
<dbReference type="GO" id="GO:0005737">
    <property type="term" value="C:cytoplasm"/>
    <property type="evidence" value="ECO:0007669"/>
    <property type="project" value="TreeGrafter"/>
</dbReference>
<evidence type="ECO:0000259" key="9">
    <source>
        <dbReference type="PROSITE" id="PS51456"/>
    </source>
</evidence>
<evidence type="ECO:0000256" key="4">
    <source>
        <dbReference type="ARBA" id="ARBA00023175"/>
    </source>
</evidence>
<dbReference type="GO" id="GO:0005524">
    <property type="term" value="F:ATP binding"/>
    <property type="evidence" value="ECO:0007669"/>
    <property type="project" value="UniProtKB-UniRule"/>
</dbReference>
<dbReference type="SMART" id="SM00242">
    <property type="entry name" value="MYSc"/>
    <property type="match status" value="1"/>
</dbReference>
<dbReference type="GO" id="GO:0016020">
    <property type="term" value="C:membrane"/>
    <property type="evidence" value="ECO:0007669"/>
    <property type="project" value="TreeGrafter"/>
</dbReference>
<evidence type="ECO:0000256" key="6">
    <source>
        <dbReference type="PROSITE-ProRule" id="PRU00782"/>
    </source>
</evidence>
<dbReference type="Pfam" id="PF00063">
    <property type="entry name" value="Myosin_head"/>
    <property type="match status" value="2"/>
</dbReference>
<dbReference type="OrthoDB" id="65048at2759"/>
<feature type="region of interest" description="Actin-binding" evidence="6">
    <location>
        <begin position="942"/>
        <end position="964"/>
    </location>
</feature>
<keyword evidence="5 6" id="KW-0009">Actin-binding</keyword>
<dbReference type="SMART" id="SM00015">
    <property type="entry name" value="IQ"/>
    <property type="match status" value="2"/>
</dbReference>
<protein>
    <recommendedName>
        <fullName evidence="9">Myosin motor domain-containing protein</fullName>
    </recommendedName>
</protein>
<evidence type="ECO:0000256" key="2">
    <source>
        <dbReference type="ARBA" id="ARBA00022840"/>
    </source>
</evidence>
<evidence type="ECO:0000313" key="10">
    <source>
        <dbReference type="EMBL" id="KAG7387740.1"/>
    </source>
</evidence>
<dbReference type="GO" id="GO:0016459">
    <property type="term" value="C:myosin complex"/>
    <property type="evidence" value="ECO:0007669"/>
    <property type="project" value="UniProtKB-KW"/>
</dbReference>
<proteinExistence type="inferred from homology"/>
<sequence length="1467" mass="166502">MHSPPRQSARASARRWRHARSANARAALPRQGQSVMASVASRRVEFASVVPPTLFTAPPNGVSLRAPFLRFEKQLVLFSAAILNPSHFLLGDDQQPATTRHLDPARQPDAYHFAFRARSNRRAQFAELICQWHISDSIANTLQPEAMTFSGGGAATRSAGGARQPKARSSEIKAEAVTAVQLRVGDLYWKQDGPYGWTLGQVAAFDQQQQSATFVLIDEATGEQLSRSEDDELPADLQIEQQVDLQHTPLFAANPLFSTAADMTSLRHLHEAALAKNLEDRGALQNQRPYTFMANVLIAVNPLRQLPEPDKMLFVGQPLDRCPPHPYNVAENAYRQLCAVRAVMQNQSIIISGESGSGKTETSKIILDFLTMRAVHNPALSSASCTSASDDEMEPEITAHCRPLLGCMGPPGSSTLAMSYPQSSGKRKLSPVAVGERLMETIPILESFGNAKTHRNHNSSRFGKYMRLQFANETHELSGASIDTYLLEKSRLVFQPQGERNFHVFYELLHSDDTEYLERSFHLKPKTPEAYAYLNQSGCMRSDLIDDAENFGNLKSALQFIGIRESAQHEIFRLVAGLLHMGNIHISQEDTEEGETACIREDDVESQEAVRHASELLGVSAEQLTECILLKRIMTRGSRRNSIYFIKRDVRNAVYSRDTIAKTIYENTFTWLMWECAAALDYDSFRSDVVPYIGVLDIFGFEDFEPKNRNSFEQLLINYANETLQSLFNSCIFEAEQELYKSEHIYHPTNHSLSFPFRLPGQAAMVKDPDNEIDFLAEQVAPSGDLVAYSDNRECLNLIASRHGGLFATIDNVSRLPMPSDRKLNERLHTLFKRHPCFPTPHPKDIRDTFLIRHYAGTVSYTIDSFVDKNNNIISDQFEELLKNSSSRVLQDLTGNTRNGNRARSASTVSLKSAGLSPLGGGSASSKRLKGGSTSNLFSTQMKGLTTELEGTSCNFVRCIKPNTQMKVGLFDRPFVVEQLRCSGTVQACEVLRVGLPTRILYAEVVDVYRNLLPFKVFCRFESNDKLFTQAILWAYDFPTGAYRLGDTRLFFRTGKIDLLDKLLTPAPATTENLGKQLLLYLRKKHWISVTTAIITFNAFKRIFQDVKYRRRATVIQCMVRQHLARKRVRKIRAQLRMHKLWTRMSQQAQTMHAYQDRPEDKMVLLDKLLAKSYLPMQQRWLLKWLGPLQRVIYLQKRWKKITAQYMAKRGFLWLFETVRRKRSALRVQAHVRAMIARTRFLELKKKALARHRWHAAYLKVKVFSLFNRQLRLIHVDRLEKDNATLMNSMAAVTDKLSEAQEEAKTTKLHLKQLQISYDEVKIEAKQQQQRVEELELALQARRFEVAELRRQTTGGNLVERIIRFFTCSAAISPPSSPRGMVTPSRLPSLRRQTQSASEETSDKGERIVWATPLSDAVMIPQEDDSSAAKRRISVTAVSEEPVFDSEEEEFRSKDADMLWSVSRYMF</sequence>
<keyword evidence="2 6" id="KW-0067">ATP-binding</keyword>
<organism evidence="10 11">
    <name type="scientific">Phytophthora pseudosyringae</name>
    <dbReference type="NCBI Taxonomy" id="221518"/>
    <lineage>
        <taxon>Eukaryota</taxon>
        <taxon>Sar</taxon>
        <taxon>Stramenopiles</taxon>
        <taxon>Oomycota</taxon>
        <taxon>Peronosporomycetes</taxon>
        <taxon>Peronosporales</taxon>
        <taxon>Peronosporaceae</taxon>
        <taxon>Phytophthora</taxon>
    </lineage>
</organism>
<feature type="region of interest" description="Disordered" evidence="8">
    <location>
        <begin position="892"/>
        <end position="932"/>
    </location>
</feature>
<feature type="region of interest" description="Disordered" evidence="8">
    <location>
        <begin position="151"/>
        <end position="170"/>
    </location>
</feature>
<keyword evidence="4 6" id="KW-0505">Motor protein</keyword>
<evidence type="ECO:0000256" key="1">
    <source>
        <dbReference type="ARBA" id="ARBA00022741"/>
    </source>
</evidence>
<feature type="region of interest" description="Disordered" evidence="8">
    <location>
        <begin position="1374"/>
        <end position="1405"/>
    </location>
</feature>
<feature type="region of interest" description="Disordered" evidence="8">
    <location>
        <begin position="1"/>
        <end position="25"/>
    </location>
</feature>
<keyword evidence="7" id="KW-0175">Coiled coil</keyword>
<dbReference type="CDD" id="cd14891">
    <property type="entry name" value="MYSc_Myo30"/>
    <property type="match status" value="1"/>
</dbReference>
<feature type="domain" description="Myosin motor" evidence="9">
    <location>
        <begin position="258"/>
        <end position="1065"/>
    </location>
</feature>
<evidence type="ECO:0000313" key="11">
    <source>
        <dbReference type="Proteomes" id="UP000694044"/>
    </source>
</evidence>
<keyword evidence="11" id="KW-1185">Reference proteome</keyword>
<feature type="compositionally biased region" description="Low complexity" evidence="8">
    <location>
        <begin position="1"/>
        <end position="11"/>
    </location>
</feature>
<keyword evidence="3 6" id="KW-0518">Myosin</keyword>
<comment type="caution">
    <text evidence="10">The sequence shown here is derived from an EMBL/GenBank/DDBJ whole genome shotgun (WGS) entry which is preliminary data.</text>
</comment>
<keyword evidence="1 6" id="KW-0547">Nucleotide-binding</keyword>
<feature type="binding site" evidence="6">
    <location>
        <begin position="353"/>
        <end position="360"/>
    </location>
    <ligand>
        <name>ATP</name>
        <dbReference type="ChEBI" id="CHEBI:30616"/>
    </ligand>
</feature>
<feature type="compositionally biased region" description="Polar residues" evidence="8">
    <location>
        <begin position="892"/>
        <end position="909"/>
    </location>
</feature>
<dbReference type="GO" id="GO:0000146">
    <property type="term" value="F:microfilament motor activity"/>
    <property type="evidence" value="ECO:0007669"/>
    <property type="project" value="TreeGrafter"/>
</dbReference>
<dbReference type="PROSITE" id="PS51456">
    <property type="entry name" value="MYOSIN_MOTOR"/>
    <property type="match status" value="1"/>
</dbReference>
<dbReference type="InterPro" id="IPR001609">
    <property type="entry name" value="Myosin_head_motor_dom-like"/>
</dbReference>
<dbReference type="Proteomes" id="UP000694044">
    <property type="component" value="Unassembled WGS sequence"/>
</dbReference>
<dbReference type="GO" id="GO:0007015">
    <property type="term" value="P:actin filament organization"/>
    <property type="evidence" value="ECO:0007669"/>
    <property type="project" value="TreeGrafter"/>
</dbReference>
<name>A0A8T1W6B5_9STRA</name>
<gene>
    <name evidence="10" type="ORF">PHYPSEUDO_013745</name>
</gene>
<dbReference type="PANTHER" id="PTHR13140:SF845">
    <property type="entry name" value="MYOSIN-LIKE PROTEIN"/>
    <property type="match status" value="1"/>
</dbReference>
<dbReference type="PROSITE" id="PS50096">
    <property type="entry name" value="IQ"/>
    <property type="match status" value="2"/>
</dbReference>
<reference evidence="10" key="1">
    <citation type="submission" date="2021-02" db="EMBL/GenBank/DDBJ databases">
        <authorList>
            <person name="Palmer J.M."/>
        </authorList>
    </citation>
    <scope>NUCLEOTIDE SEQUENCE</scope>
    <source>
        <strain evidence="10">SCRP734</strain>
    </source>
</reference>
<evidence type="ECO:0000256" key="5">
    <source>
        <dbReference type="ARBA" id="ARBA00023203"/>
    </source>
</evidence>
<accession>A0A8T1W6B5</accession>
<evidence type="ECO:0000256" key="8">
    <source>
        <dbReference type="SAM" id="MobiDB-lite"/>
    </source>
</evidence>